<gene>
    <name evidence="2" type="ORF">RDB_LOCUS74205</name>
</gene>
<sequence>MSSQHPPNKSEKRGVRHTIRNSIQRAKDALRTSSSSRAPAGRPHSSNTDDSASQLISSSQATRSEHTADVTASNASSTAVKVPPRENSGTAWERLSSSLSVLEKSLGLFPPLKSAIGSLVGCLEVVKVAASNRVDYEELAHEFQLMVDALSQHVGIFESEKSNGSVANIVQCMQAHIAEIKQHEEKGSIQRLRGATNDHEDVIKRYRQIERLFRQLQCDITMRTQDQVKKQLEVCVWPLFRLKVIT</sequence>
<protein>
    <submittedName>
        <fullName evidence="2">Uncharacterized protein</fullName>
    </submittedName>
</protein>
<feature type="region of interest" description="Disordered" evidence="1">
    <location>
        <begin position="1"/>
        <end position="89"/>
    </location>
</feature>
<dbReference type="EMBL" id="CAJMWR010001973">
    <property type="protein sequence ID" value="CAE6437648.1"/>
    <property type="molecule type" value="Genomic_DNA"/>
</dbReference>
<feature type="compositionally biased region" description="Polar residues" evidence="1">
    <location>
        <begin position="70"/>
        <end position="79"/>
    </location>
</feature>
<organism evidence="2 3">
    <name type="scientific">Rhizoctonia solani</name>
    <dbReference type="NCBI Taxonomy" id="456999"/>
    <lineage>
        <taxon>Eukaryota</taxon>
        <taxon>Fungi</taxon>
        <taxon>Dikarya</taxon>
        <taxon>Basidiomycota</taxon>
        <taxon>Agaricomycotina</taxon>
        <taxon>Agaricomycetes</taxon>
        <taxon>Cantharellales</taxon>
        <taxon>Ceratobasidiaceae</taxon>
        <taxon>Rhizoctonia</taxon>
    </lineage>
</organism>
<evidence type="ECO:0000256" key="1">
    <source>
        <dbReference type="SAM" id="MobiDB-lite"/>
    </source>
</evidence>
<dbReference type="AlphaFoldDB" id="A0A8H3AMV1"/>
<evidence type="ECO:0000313" key="3">
    <source>
        <dbReference type="Proteomes" id="UP000663840"/>
    </source>
</evidence>
<proteinExistence type="predicted"/>
<name>A0A8H3AMV1_9AGAM</name>
<reference evidence="2" key="1">
    <citation type="submission" date="2021-01" db="EMBL/GenBank/DDBJ databases">
        <authorList>
            <person name="Kaushik A."/>
        </authorList>
    </citation>
    <scope>NUCLEOTIDE SEQUENCE</scope>
    <source>
        <strain evidence="2">AG1-1A</strain>
    </source>
</reference>
<accession>A0A8H3AMV1</accession>
<feature type="compositionally biased region" description="Polar residues" evidence="1">
    <location>
        <begin position="44"/>
        <end position="62"/>
    </location>
</feature>
<evidence type="ECO:0000313" key="2">
    <source>
        <dbReference type="EMBL" id="CAE6437648.1"/>
    </source>
</evidence>
<dbReference type="Proteomes" id="UP000663840">
    <property type="component" value="Unassembled WGS sequence"/>
</dbReference>
<comment type="caution">
    <text evidence="2">The sequence shown here is derived from an EMBL/GenBank/DDBJ whole genome shotgun (WGS) entry which is preliminary data.</text>
</comment>